<evidence type="ECO:0000256" key="1">
    <source>
        <dbReference type="SAM" id="MobiDB-lite"/>
    </source>
</evidence>
<gene>
    <name evidence="2" type="ORF">NCTC13160_03836</name>
</gene>
<name>A0A378YVZ1_9BURK</name>
<evidence type="ECO:0000313" key="2">
    <source>
        <dbReference type="EMBL" id="SUA80611.1"/>
    </source>
</evidence>
<sequence length="738" mass="81507">MTLTTTAPPVTGTVIANSNVGRKHEWARDTRYAGLRTFRYKAELGKPCDTPRASIAQRVKQKILSFADRVMDTIGVKGFRAEARTREAHFRLAQGIDQFSRAVCARDYESLPGAFTRLATGLRSMHERGLGPSEIGKAIAELTQFQMIPSSDVPDYADISQPLLATLKAAFVASDEASFDKAVRLLCGGQENGTITDAMNSIRAQVLALQRSEAAGESGDSNGDPLVKGGLSLLNEMGKIRERDLGARKRQEDVRVANEARAMEPTEPSQIDDDPTRTKEFIRRYGQPAFDEHASMPGIAKRYLDGLDEAPNPKLEAMFRNTPESSAIVLQRERALNREISEALGKAWMNGATEHEERLDRHIDGRDRVALSRRQSIDKQIVARARENVALRAKLAKQELARPTLIELYTQHLYDAILYQVAVNDARKLVEKAQQANKGTSVWRPKKPDATLALELSRQLDEANAKVGPLSVSAGKIVPDRTANAEMHFETLGLINRRSPYQIAVSSKGEILFTKGDEQVSVNSLSATELRNVLLAFGQVSAELGGEISRINNEYRTTVPLAQQEKEEIDRIRTASNSLMLERKNQADKLKSRLLDIRATAMALLRGPDNQSPYVFGFTMLVVDLAGGKVLPDASTRIEISRQAGVDYITDEDGTVWFDRLSGEETRRVRDNLIFRLEEAIVRLSDPIVSKETLAAVQDAMNKQWADPVPYGTPASDSRQAPVSRPAVTSPIAVDVQG</sequence>
<proteinExistence type="predicted"/>
<dbReference type="Proteomes" id="UP000254573">
    <property type="component" value="Unassembled WGS sequence"/>
</dbReference>
<reference evidence="2 3" key="1">
    <citation type="submission" date="2018-06" db="EMBL/GenBank/DDBJ databases">
        <authorList>
            <consortium name="Pathogen Informatics"/>
            <person name="Doyle S."/>
        </authorList>
    </citation>
    <scope>NUCLEOTIDE SEQUENCE [LARGE SCALE GENOMIC DNA]</scope>
    <source>
        <strain evidence="2 3">NCTC13160</strain>
    </source>
</reference>
<organism evidence="2 3">
    <name type="scientific">Pandoraea pnomenusa</name>
    <dbReference type="NCBI Taxonomy" id="93220"/>
    <lineage>
        <taxon>Bacteria</taxon>
        <taxon>Pseudomonadati</taxon>
        <taxon>Pseudomonadota</taxon>
        <taxon>Betaproteobacteria</taxon>
        <taxon>Burkholderiales</taxon>
        <taxon>Burkholderiaceae</taxon>
        <taxon>Pandoraea</taxon>
    </lineage>
</organism>
<protein>
    <submittedName>
        <fullName evidence="2">Uncharacterized protein</fullName>
    </submittedName>
</protein>
<dbReference type="AlphaFoldDB" id="A0A378YVZ1"/>
<feature type="region of interest" description="Disordered" evidence="1">
    <location>
        <begin position="708"/>
        <end position="738"/>
    </location>
</feature>
<evidence type="ECO:0000313" key="3">
    <source>
        <dbReference type="Proteomes" id="UP000254573"/>
    </source>
</evidence>
<accession>A0A378YVZ1</accession>
<dbReference type="EMBL" id="UGSG01000001">
    <property type="protein sequence ID" value="SUA80611.1"/>
    <property type="molecule type" value="Genomic_DNA"/>
</dbReference>